<sequence>MELYQKVRRAVMIDGMSRRGAAAYFGINRKTVDKMLVFPEPPQHGRSGRTYSGKLAEFTGIIDQILADDCPLRCDPGFSSRTGSDSHLLLLR</sequence>
<keyword evidence="2" id="KW-1185">Reference proteome</keyword>
<evidence type="ECO:0008006" key="3">
    <source>
        <dbReference type="Google" id="ProtNLM"/>
    </source>
</evidence>
<dbReference type="Proteomes" id="UP000608154">
    <property type="component" value="Unassembled WGS sequence"/>
</dbReference>
<gene>
    <name evidence="1" type="ORF">GCM10011494_22600</name>
</gene>
<accession>A0A916X4X1</accession>
<reference evidence="1" key="2">
    <citation type="submission" date="2020-09" db="EMBL/GenBank/DDBJ databases">
        <authorList>
            <person name="Sun Q."/>
            <person name="Zhou Y."/>
        </authorList>
    </citation>
    <scope>NUCLEOTIDE SEQUENCE</scope>
    <source>
        <strain evidence="1">CGMCC 1.15095</strain>
    </source>
</reference>
<protein>
    <recommendedName>
        <fullName evidence="3">Transposase</fullName>
    </recommendedName>
</protein>
<proteinExistence type="predicted"/>
<evidence type="ECO:0000313" key="1">
    <source>
        <dbReference type="EMBL" id="GGC03623.1"/>
    </source>
</evidence>
<name>A0A916X4X1_9SPHN</name>
<reference evidence="1" key="1">
    <citation type="journal article" date="2014" name="Int. J. Syst. Evol. Microbiol.">
        <title>Complete genome sequence of Corynebacterium casei LMG S-19264T (=DSM 44701T), isolated from a smear-ripened cheese.</title>
        <authorList>
            <consortium name="US DOE Joint Genome Institute (JGI-PGF)"/>
            <person name="Walter F."/>
            <person name="Albersmeier A."/>
            <person name="Kalinowski J."/>
            <person name="Ruckert C."/>
        </authorList>
    </citation>
    <scope>NUCLEOTIDE SEQUENCE</scope>
    <source>
        <strain evidence="1">CGMCC 1.15095</strain>
    </source>
</reference>
<organism evidence="1 2">
    <name type="scientific">Novosphingobium endophyticum</name>
    <dbReference type="NCBI Taxonomy" id="1955250"/>
    <lineage>
        <taxon>Bacteria</taxon>
        <taxon>Pseudomonadati</taxon>
        <taxon>Pseudomonadota</taxon>
        <taxon>Alphaproteobacteria</taxon>
        <taxon>Sphingomonadales</taxon>
        <taxon>Sphingomonadaceae</taxon>
        <taxon>Novosphingobium</taxon>
    </lineage>
</organism>
<dbReference type="EMBL" id="BMHK01000014">
    <property type="protein sequence ID" value="GGC03623.1"/>
    <property type="molecule type" value="Genomic_DNA"/>
</dbReference>
<evidence type="ECO:0000313" key="2">
    <source>
        <dbReference type="Proteomes" id="UP000608154"/>
    </source>
</evidence>
<comment type="caution">
    <text evidence="1">The sequence shown here is derived from an EMBL/GenBank/DDBJ whole genome shotgun (WGS) entry which is preliminary data.</text>
</comment>
<dbReference type="AlphaFoldDB" id="A0A916X4X1"/>